<keyword evidence="3 5" id="KW-0808">Transferase</keyword>
<reference evidence="5 6" key="2">
    <citation type="journal article" date="2010" name="Stand. Genomic Sci.">
        <title>Complete genome sequence of Sulfurospirillum deleyianum type strain (5175).</title>
        <authorList>
            <person name="Sikorski J."/>
            <person name="Lapidus A."/>
            <person name="Copeland A."/>
            <person name="Glavina Del Rio T."/>
            <person name="Nolan M."/>
            <person name="Lucas S."/>
            <person name="Chen F."/>
            <person name="Tice H."/>
            <person name="Cheng J.F."/>
            <person name="Saunders E."/>
            <person name="Bruce D."/>
            <person name="Goodwin L."/>
            <person name="Pitluck S."/>
            <person name="Ovchinnikova G."/>
            <person name="Pati A."/>
            <person name="Ivanova N."/>
            <person name="Mavromatis K."/>
            <person name="Chen A."/>
            <person name="Palaniappan K."/>
            <person name="Chain P."/>
            <person name="Land M."/>
            <person name="Hauser L."/>
            <person name="Chang Y.J."/>
            <person name="Jeffries C.D."/>
            <person name="Brettin T."/>
            <person name="Detter J.C."/>
            <person name="Han C."/>
            <person name="Rohde M."/>
            <person name="Lang E."/>
            <person name="Spring S."/>
            <person name="Goker M."/>
            <person name="Bristow J."/>
            <person name="Eisen J.A."/>
            <person name="Markowitz V."/>
            <person name="Hugenholtz P."/>
            <person name="Kyrpides N.C."/>
            <person name="Klenk H.P."/>
        </authorList>
    </citation>
    <scope>NUCLEOTIDE SEQUENCE [LARGE SCALE GENOMIC DNA]</scope>
    <source>
        <strain evidence="6">ATCC 51133 / DSM 6946 / 5175</strain>
    </source>
</reference>
<dbReference type="PANTHER" id="PTHR43685:SF5">
    <property type="entry name" value="GLYCOSYLTRANSFERASE EPSE-RELATED"/>
    <property type="match status" value="1"/>
</dbReference>
<evidence type="ECO:0000313" key="6">
    <source>
        <dbReference type="Proteomes" id="UP000002222"/>
    </source>
</evidence>
<dbReference type="eggNOG" id="COG1215">
    <property type="taxonomic scope" value="Bacteria"/>
</dbReference>
<dbReference type="SUPFAM" id="SSF53448">
    <property type="entry name" value="Nucleotide-diphospho-sugar transferases"/>
    <property type="match status" value="1"/>
</dbReference>
<dbReference type="AlphaFoldDB" id="D1B3W8"/>
<feature type="domain" description="Glycosyltransferase 2-like" evidence="4">
    <location>
        <begin position="8"/>
        <end position="155"/>
    </location>
</feature>
<dbReference type="HOGENOM" id="CLU_025996_0_9_7"/>
<dbReference type="Gene3D" id="3.90.550.10">
    <property type="entry name" value="Spore Coat Polysaccharide Biosynthesis Protein SpsA, Chain A"/>
    <property type="match status" value="1"/>
</dbReference>
<accession>D1B3W8</accession>
<dbReference type="EMBL" id="CP001816">
    <property type="protein sequence ID" value="ACZ12788.1"/>
    <property type="molecule type" value="Genomic_DNA"/>
</dbReference>
<dbReference type="CAZy" id="GT2">
    <property type="family name" value="Glycosyltransferase Family 2"/>
</dbReference>
<protein>
    <submittedName>
        <fullName evidence="5">Glycosyl transferase family 2</fullName>
    </submittedName>
</protein>
<dbReference type="OrthoDB" id="9786172at2"/>
<evidence type="ECO:0000259" key="4">
    <source>
        <dbReference type="Pfam" id="PF00535"/>
    </source>
</evidence>
<dbReference type="KEGG" id="sdl:Sdel_1773"/>
<dbReference type="STRING" id="525898.Sdel_1773"/>
<proteinExistence type="inferred from homology"/>
<dbReference type="InterPro" id="IPR050834">
    <property type="entry name" value="Glycosyltransf_2"/>
</dbReference>
<keyword evidence="6" id="KW-1185">Reference proteome</keyword>
<dbReference type="PANTHER" id="PTHR43685">
    <property type="entry name" value="GLYCOSYLTRANSFERASE"/>
    <property type="match status" value="1"/>
</dbReference>
<comment type="similarity">
    <text evidence="1">Belongs to the glycosyltransferase 2 family.</text>
</comment>
<keyword evidence="2" id="KW-0328">Glycosyltransferase</keyword>
<dbReference type="RefSeq" id="WP_012857538.1">
    <property type="nucleotide sequence ID" value="NC_013512.1"/>
</dbReference>
<dbReference type="InterPro" id="IPR029044">
    <property type="entry name" value="Nucleotide-diphossugar_trans"/>
</dbReference>
<dbReference type="Pfam" id="PF00535">
    <property type="entry name" value="Glycos_transf_2"/>
    <property type="match status" value="1"/>
</dbReference>
<organism evidence="5 6">
    <name type="scientific">Sulfurospirillum deleyianum (strain ATCC 51133 / DSM 6946 / 5175)</name>
    <dbReference type="NCBI Taxonomy" id="525898"/>
    <lineage>
        <taxon>Bacteria</taxon>
        <taxon>Pseudomonadati</taxon>
        <taxon>Campylobacterota</taxon>
        <taxon>Epsilonproteobacteria</taxon>
        <taxon>Campylobacterales</taxon>
        <taxon>Sulfurospirillaceae</taxon>
        <taxon>Sulfurospirillum</taxon>
    </lineage>
</organism>
<reference evidence="6" key="1">
    <citation type="submission" date="2009-11" db="EMBL/GenBank/DDBJ databases">
        <title>The complete genome of Sulfurospirillum deleyianum DSM 6946.</title>
        <authorList>
            <consortium name="US DOE Joint Genome Institute (JGI-PGF)"/>
            <person name="Lucas S."/>
            <person name="Copeland A."/>
            <person name="Lapidus A."/>
            <person name="Glavina del Rio T."/>
            <person name="Dalin E."/>
            <person name="Tice H."/>
            <person name="Bruce D."/>
            <person name="Goodwin L."/>
            <person name="Pitluck S."/>
            <person name="Kyrpides N."/>
            <person name="Mavromatis K."/>
            <person name="Ivanova N."/>
            <person name="Ovchinnikova G."/>
            <person name="Munk A.C."/>
            <person name="Lu M."/>
            <person name="Brettin T."/>
            <person name="Detter J.C."/>
            <person name="Han C."/>
            <person name="Tapia R."/>
            <person name="Larimer F."/>
            <person name="Land M."/>
            <person name="Hauser L."/>
            <person name="Markowitz V."/>
            <person name="Cheng J.F."/>
            <person name="Hugenholtz P."/>
            <person name="Woyke T."/>
            <person name="Wu D."/>
            <person name="Aumann P."/>
            <person name="Schneider S."/>
            <person name="Lang E."/>
            <person name="Spring S."/>
            <person name="Klenk H.P."/>
            <person name="Eisen J.A."/>
        </authorList>
    </citation>
    <scope>NUCLEOTIDE SEQUENCE [LARGE SCALE GENOMIC DNA]</scope>
    <source>
        <strain evidence="6">ATCC 51133 / DSM 6946 / 5175</strain>
    </source>
</reference>
<sequence>MNQFSVLMSIYYKEKPEYFNRAMQSIWDDQTIKPNEIVLVQDGKLTLELYEEIKKWKEKLKDVFITVPLEQNVGLGDALNIGVQHCCYDLIARMDTDDISLPYRFEKQLKVFENNNVDVSSAWISEFVCSENEILRYRKLPQNHNDIIKYAKTRCPINHPVVMYKKAVVQNSGGYQKMMLMEDYYLWGRMIVQGAKFYNIQEVLLNMRAGDDMLKRRSGIVYVKSELTLLKEFRNIGFISTLELIKNMFIRVPVRLMPIKILKIVYSIIRSL</sequence>
<dbReference type="InterPro" id="IPR001173">
    <property type="entry name" value="Glyco_trans_2-like"/>
</dbReference>
<name>D1B3W8_SULD5</name>
<dbReference type="GO" id="GO:0016757">
    <property type="term" value="F:glycosyltransferase activity"/>
    <property type="evidence" value="ECO:0007669"/>
    <property type="project" value="UniProtKB-KW"/>
</dbReference>
<evidence type="ECO:0000256" key="2">
    <source>
        <dbReference type="ARBA" id="ARBA00022676"/>
    </source>
</evidence>
<dbReference type="Proteomes" id="UP000002222">
    <property type="component" value="Chromosome"/>
</dbReference>
<gene>
    <name evidence="5" type="ordered locus">Sdel_1773</name>
</gene>
<evidence type="ECO:0000256" key="3">
    <source>
        <dbReference type="ARBA" id="ARBA00022679"/>
    </source>
</evidence>
<evidence type="ECO:0000313" key="5">
    <source>
        <dbReference type="EMBL" id="ACZ12788.1"/>
    </source>
</evidence>
<evidence type="ECO:0000256" key="1">
    <source>
        <dbReference type="ARBA" id="ARBA00006739"/>
    </source>
</evidence>